<proteinExistence type="inferred from homology"/>
<keyword evidence="3" id="KW-0012">Acyltransferase</keyword>
<dbReference type="InterPro" id="IPR011004">
    <property type="entry name" value="Trimer_LpxA-like_sf"/>
</dbReference>
<keyword evidence="3" id="KW-0808">Transferase</keyword>
<dbReference type="GO" id="GO:0016746">
    <property type="term" value="F:acyltransferase activity"/>
    <property type="evidence" value="ECO:0007669"/>
    <property type="project" value="UniProtKB-KW"/>
</dbReference>
<dbReference type="PROSITE" id="PS50006">
    <property type="entry name" value="FHA_DOMAIN"/>
    <property type="match status" value="1"/>
</dbReference>
<dbReference type="RefSeq" id="WP_102316547.1">
    <property type="nucleotide sequence ID" value="NZ_MCYQ01000007.1"/>
</dbReference>
<dbReference type="Pfam" id="PF00132">
    <property type="entry name" value="Hexapep"/>
    <property type="match status" value="1"/>
</dbReference>
<comment type="caution">
    <text evidence="3">The sequence shown here is derived from an EMBL/GenBank/DDBJ whole genome shotgun (WGS) entry which is preliminary data.</text>
</comment>
<dbReference type="SUPFAM" id="SSF51161">
    <property type="entry name" value="Trimeric LpxA-like enzymes"/>
    <property type="match status" value="1"/>
</dbReference>
<evidence type="ECO:0000313" key="3">
    <source>
        <dbReference type="EMBL" id="PMN88937.1"/>
    </source>
</evidence>
<accession>A0A2N7L5L5</accession>
<feature type="domain" description="FHA" evidence="2">
    <location>
        <begin position="168"/>
        <end position="246"/>
    </location>
</feature>
<dbReference type="Gene3D" id="2.160.10.10">
    <property type="entry name" value="Hexapeptide repeat proteins"/>
    <property type="match status" value="1"/>
</dbReference>
<evidence type="ECO:0000256" key="1">
    <source>
        <dbReference type="ARBA" id="ARBA00007274"/>
    </source>
</evidence>
<sequence>MSNVRIIVDKYVVKEISELTDIHGRLIEAPYEFKTLANVSDFSIVFNTQDSDWIVDTTEIVAVIFAKRKPENWSPSSKITLCLCDNPRDVYAYIMNVALESTRASWTRRDQISYVHPSAKMHFSAQLNTNVYIDEGVDIGANCSVGFQGFGFGRLNNLGYQLVHTGGVYIGKNTKISNNVTVVSGTFQATNVGENVLVDDHVHIAHNCQIGDNSTLTASTTLSGSVTIGRGNWLGPNSSVINGARLGEDVFVGIGACVTKSFEGGVIAGNPAKKLRVEK</sequence>
<comment type="similarity">
    <text evidence="1">Belongs to the transferase hexapeptide repeat family.</text>
</comment>
<dbReference type="PANTHER" id="PTHR43300">
    <property type="entry name" value="ACETYLTRANSFERASE"/>
    <property type="match status" value="1"/>
</dbReference>
<dbReference type="InterPro" id="IPR050179">
    <property type="entry name" value="Trans_hexapeptide_repeat"/>
</dbReference>
<evidence type="ECO:0000313" key="4">
    <source>
        <dbReference type="Proteomes" id="UP000235387"/>
    </source>
</evidence>
<name>A0A2N7L5L5_9GAMM</name>
<protein>
    <submittedName>
        <fullName evidence="3">UDP-3-O-(3-hydroxymyristoyl)glucosamine N-acyltransferase</fullName>
    </submittedName>
</protein>
<dbReference type="AlphaFoldDB" id="A0A2N7L5L5"/>
<organism evidence="3 4">
    <name type="scientific">Enterovibrio norvegicus</name>
    <dbReference type="NCBI Taxonomy" id="188144"/>
    <lineage>
        <taxon>Bacteria</taxon>
        <taxon>Pseudomonadati</taxon>
        <taxon>Pseudomonadota</taxon>
        <taxon>Gammaproteobacteria</taxon>
        <taxon>Vibrionales</taxon>
        <taxon>Vibrionaceae</taxon>
        <taxon>Enterovibrio</taxon>
    </lineage>
</organism>
<dbReference type="PANTHER" id="PTHR43300:SF7">
    <property type="entry name" value="UDP-N-ACETYLBACILLOSAMINE N-ACETYLTRANSFERASE"/>
    <property type="match status" value="1"/>
</dbReference>
<dbReference type="InterPro" id="IPR000253">
    <property type="entry name" value="FHA_dom"/>
</dbReference>
<dbReference type="InterPro" id="IPR001451">
    <property type="entry name" value="Hexapep"/>
</dbReference>
<dbReference type="EMBL" id="MDAL01000049">
    <property type="protein sequence ID" value="PMN88937.1"/>
    <property type="molecule type" value="Genomic_DNA"/>
</dbReference>
<gene>
    <name evidence="3" type="ORF">BCT23_05395</name>
</gene>
<evidence type="ECO:0000259" key="2">
    <source>
        <dbReference type="PROSITE" id="PS50006"/>
    </source>
</evidence>
<dbReference type="Proteomes" id="UP000235387">
    <property type="component" value="Unassembled WGS sequence"/>
</dbReference>
<reference evidence="4" key="1">
    <citation type="submission" date="2016-07" db="EMBL/GenBank/DDBJ databases">
        <title>Nontailed viruses are major unrecognized killers of bacteria in the ocean.</title>
        <authorList>
            <person name="Kauffman K."/>
            <person name="Hussain F."/>
            <person name="Yang J."/>
            <person name="Arevalo P."/>
            <person name="Brown J."/>
            <person name="Cutler M."/>
            <person name="Kelly L."/>
            <person name="Polz M.F."/>
        </authorList>
    </citation>
    <scope>NUCLEOTIDE SEQUENCE [LARGE SCALE GENOMIC DNA]</scope>
    <source>
        <strain evidence="4">10N.261.45.A10</strain>
    </source>
</reference>